<dbReference type="OrthoDB" id="39175at2759"/>
<dbReference type="Proteomes" id="UP000636479">
    <property type="component" value="Unassembled WGS sequence"/>
</dbReference>
<sequence>MKSSDVDCRDAMDNGPFAANVDASAREEDCEYTDNYSRARAEVLEEDISRIQFRIHQLEHPQEAKTDVMLLDPY</sequence>
<evidence type="ECO:0000313" key="2">
    <source>
        <dbReference type="Proteomes" id="UP000636479"/>
    </source>
</evidence>
<dbReference type="RefSeq" id="XP_037215759.1">
    <property type="nucleotide sequence ID" value="XM_037367927.1"/>
</dbReference>
<comment type="caution">
    <text evidence="1">The sequence shown here is derived from an EMBL/GenBank/DDBJ whole genome shotgun (WGS) entry which is preliminary data.</text>
</comment>
<reference evidence="1" key="1">
    <citation type="submission" date="2020-05" db="EMBL/GenBank/DDBJ databases">
        <title>Mycena genomes resolve the evolution of fungal bioluminescence.</title>
        <authorList>
            <person name="Tsai I.J."/>
        </authorList>
    </citation>
    <scope>NUCLEOTIDE SEQUENCE</scope>
    <source>
        <strain evidence="1">171206Taipei</strain>
    </source>
</reference>
<dbReference type="AlphaFoldDB" id="A0A8H6VVN2"/>
<keyword evidence="2" id="KW-1185">Reference proteome</keyword>
<accession>A0A8H6VVN2</accession>
<evidence type="ECO:0000313" key="1">
    <source>
        <dbReference type="EMBL" id="KAF7293596.1"/>
    </source>
</evidence>
<proteinExistence type="predicted"/>
<organism evidence="1 2">
    <name type="scientific">Mycena indigotica</name>
    <dbReference type="NCBI Taxonomy" id="2126181"/>
    <lineage>
        <taxon>Eukaryota</taxon>
        <taxon>Fungi</taxon>
        <taxon>Dikarya</taxon>
        <taxon>Basidiomycota</taxon>
        <taxon>Agaricomycotina</taxon>
        <taxon>Agaricomycetes</taxon>
        <taxon>Agaricomycetidae</taxon>
        <taxon>Agaricales</taxon>
        <taxon>Marasmiineae</taxon>
        <taxon>Mycenaceae</taxon>
        <taxon>Mycena</taxon>
    </lineage>
</organism>
<protein>
    <submittedName>
        <fullName evidence="1">Copper-fist domain-containing protein</fullName>
    </submittedName>
</protein>
<name>A0A8H6VVN2_9AGAR</name>
<gene>
    <name evidence="1" type="ORF">MIND_01138700</name>
</gene>
<dbReference type="EMBL" id="JACAZF010000010">
    <property type="protein sequence ID" value="KAF7293596.1"/>
    <property type="molecule type" value="Genomic_DNA"/>
</dbReference>
<dbReference type="GeneID" id="59350443"/>